<dbReference type="Pfam" id="PF01148">
    <property type="entry name" value="CTP_transf_1"/>
    <property type="match status" value="1"/>
</dbReference>
<keyword evidence="14" id="KW-0443">Lipid metabolism</keyword>
<keyword evidence="17" id="KW-1208">Phospholipid metabolism</keyword>
<evidence type="ECO:0000256" key="6">
    <source>
        <dbReference type="ARBA" id="ARBA00012487"/>
    </source>
</evidence>
<comment type="pathway">
    <text evidence="3 18">Phospholipid metabolism; CDP-diacylglycerol biosynthesis; CDP-diacylglycerol from sn-glycerol 3-phosphate: step 3/3.</text>
</comment>
<comment type="pathway">
    <text evidence="4">Lipid metabolism.</text>
</comment>
<feature type="transmembrane region" description="Helical" evidence="19">
    <location>
        <begin position="132"/>
        <end position="153"/>
    </location>
</feature>
<evidence type="ECO:0000256" key="1">
    <source>
        <dbReference type="ARBA" id="ARBA00001698"/>
    </source>
</evidence>
<evidence type="ECO:0000256" key="4">
    <source>
        <dbReference type="ARBA" id="ARBA00005189"/>
    </source>
</evidence>
<keyword evidence="21" id="KW-1185">Reference proteome</keyword>
<evidence type="ECO:0000313" key="21">
    <source>
        <dbReference type="Proteomes" id="UP000183982"/>
    </source>
</evidence>
<keyword evidence="9" id="KW-0444">Lipid biosynthesis</keyword>
<evidence type="ECO:0000256" key="19">
    <source>
        <dbReference type="SAM" id="Phobius"/>
    </source>
</evidence>
<comment type="subcellular location">
    <subcellularLocation>
        <location evidence="2">Cell membrane</location>
        <topology evidence="2">Multi-pass membrane protein</topology>
    </subcellularLocation>
</comment>
<dbReference type="STRING" id="1470563.SAMN05444000_106165"/>
<organism evidence="20 21">
    <name type="scientific">Shimia gijangensis</name>
    <dbReference type="NCBI Taxonomy" id="1470563"/>
    <lineage>
        <taxon>Bacteria</taxon>
        <taxon>Pseudomonadati</taxon>
        <taxon>Pseudomonadota</taxon>
        <taxon>Alphaproteobacteria</taxon>
        <taxon>Rhodobacterales</taxon>
        <taxon>Roseobacteraceae</taxon>
    </lineage>
</organism>
<dbReference type="GO" id="GO:0004605">
    <property type="term" value="F:phosphatidate cytidylyltransferase activity"/>
    <property type="evidence" value="ECO:0007669"/>
    <property type="project" value="UniProtKB-EC"/>
</dbReference>
<dbReference type="GO" id="GO:0005886">
    <property type="term" value="C:plasma membrane"/>
    <property type="evidence" value="ECO:0007669"/>
    <property type="project" value="UniProtKB-SubCell"/>
</dbReference>
<evidence type="ECO:0000256" key="9">
    <source>
        <dbReference type="ARBA" id="ARBA00022516"/>
    </source>
</evidence>
<evidence type="ECO:0000256" key="10">
    <source>
        <dbReference type="ARBA" id="ARBA00022679"/>
    </source>
</evidence>
<evidence type="ECO:0000256" key="8">
    <source>
        <dbReference type="ARBA" id="ARBA00022475"/>
    </source>
</evidence>
<reference evidence="21" key="1">
    <citation type="submission" date="2016-11" db="EMBL/GenBank/DDBJ databases">
        <authorList>
            <person name="Varghese N."/>
            <person name="Submissions S."/>
        </authorList>
    </citation>
    <scope>NUCLEOTIDE SEQUENCE [LARGE SCALE GENOMIC DNA]</scope>
    <source>
        <strain evidence="21">DSM 100564</strain>
    </source>
</reference>
<feature type="transmembrane region" description="Helical" evidence="19">
    <location>
        <begin position="105"/>
        <end position="125"/>
    </location>
</feature>
<keyword evidence="16" id="KW-0594">Phospholipid biosynthesis</keyword>
<dbReference type="Proteomes" id="UP000183982">
    <property type="component" value="Unassembled WGS sequence"/>
</dbReference>
<dbReference type="PANTHER" id="PTHR46382">
    <property type="entry name" value="PHOSPHATIDATE CYTIDYLYLTRANSFERASE"/>
    <property type="match status" value="1"/>
</dbReference>
<keyword evidence="8" id="KW-1003">Cell membrane</keyword>
<evidence type="ECO:0000256" key="7">
    <source>
        <dbReference type="ARBA" id="ARBA00019373"/>
    </source>
</evidence>
<dbReference type="PROSITE" id="PS01315">
    <property type="entry name" value="CDS"/>
    <property type="match status" value="1"/>
</dbReference>
<dbReference type="AlphaFoldDB" id="A0A1M6HVR3"/>
<dbReference type="GO" id="GO:0016024">
    <property type="term" value="P:CDP-diacylglycerol biosynthetic process"/>
    <property type="evidence" value="ECO:0007669"/>
    <property type="project" value="UniProtKB-UniPathway"/>
</dbReference>
<dbReference type="EMBL" id="FQZQ01000006">
    <property type="protein sequence ID" value="SHJ26187.1"/>
    <property type="molecule type" value="Genomic_DNA"/>
</dbReference>
<evidence type="ECO:0000313" key="20">
    <source>
        <dbReference type="EMBL" id="SHJ26187.1"/>
    </source>
</evidence>
<dbReference type="EC" id="2.7.7.41" evidence="6 18"/>
<gene>
    <name evidence="20" type="ORF">SAMN05444000_106165</name>
</gene>
<dbReference type="UniPathway" id="UPA00557">
    <property type="reaction ID" value="UER00614"/>
</dbReference>
<sequence>MSGASGKWGDLGPRLVSAFVMVVVGVVEVWLGGNWFHGLVAVVGGGMIWELTRMMSPNNQKLALPLGILCAVILFVAPLVPQQAMLPILLAPAVVGATQISKDRLIYAAYSSALMLACLGLMLLRDFNGIRLIVWLVLVVIATDVAGYFVGRIVGGPKFWPKVSPKKTWSGTIGGWVAAACVGAAFGGFHLIVISVLTSFSSQMGDAAESAIKRRTGVKDSSNLIPGHGGFLDRFDAMMGAALFVMVVGLVVGLPAGQ</sequence>
<evidence type="ECO:0000256" key="3">
    <source>
        <dbReference type="ARBA" id="ARBA00005119"/>
    </source>
</evidence>
<feature type="transmembrane region" description="Helical" evidence="19">
    <location>
        <begin position="237"/>
        <end position="256"/>
    </location>
</feature>
<feature type="transmembrane region" description="Helical" evidence="19">
    <location>
        <begin position="64"/>
        <end position="85"/>
    </location>
</feature>
<feature type="transmembrane region" description="Helical" evidence="19">
    <location>
        <begin position="12"/>
        <end position="29"/>
    </location>
</feature>
<feature type="transmembrane region" description="Helical" evidence="19">
    <location>
        <begin position="173"/>
        <end position="197"/>
    </location>
</feature>
<comment type="similarity">
    <text evidence="5 18">Belongs to the CDS family.</text>
</comment>
<dbReference type="PANTHER" id="PTHR46382:SF1">
    <property type="entry name" value="PHOSPHATIDATE CYTIDYLYLTRANSFERASE"/>
    <property type="match status" value="1"/>
</dbReference>
<name>A0A1M6HVR3_9RHOB</name>
<dbReference type="RefSeq" id="WP_073251191.1">
    <property type="nucleotide sequence ID" value="NZ_FQZQ01000006.1"/>
</dbReference>
<evidence type="ECO:0000256" key="13">
    <source>
        <dbReference type="ARBA" id="ARBA00022989"/>
    </source>
</evidence>
<keyword evidence="15 19" id="KW-0472">Membrane</keyword>
<evidence type="ECO:0000256" key="11">
    <source>
        <dbReference type="ARBA" id="ARBA00022692"/>
    </source>
</evidence>
<evidence type="ECO:0000256" key="5">
    <source>
        <dbReference type="ARBA" id="ARBA00010185"/>
    </source>
</evidence>
<keyword evidence="11 18" id="KW-0812">Transmembrane</keyword>
<evidence type="ECO:0000256" key="16">
    <source>
        <dbReference type="ARBA" id="ARBA00023209"/>
    </source>
</evidence>
<dbReference type="OrthoDB" id="9799199at2"/>
<proteinExistence type="inferred from homology"/>
<comment type="catalytic activity">
    <reaction evidence="1 18">
        <text>a 1,2-diacyl-sn-glycero-3-phosphate + CTP + H(+) = a CDP-1,2-diacyl-sn-glycerol + diphosphate</text>
        <dbReference type="Rhea" id="RHEA:16229"/>
        <dbReference type="ChEBI" id="CHEBI:15378"/>
        <dbReference type="ChEBI" id="CHEBI:33019"/>
        <dbReference type="ChEBI" id="CHEBI:37563"/>
        <dbReference type="ChEBI" id="CHEBI:58332"/>
        <dbReference type="ChEBI" id="CHEBI:58608"/>
        <dbReference type="EC" id="2.7.7.41"/>
    </reaction>
</comment>
<evidence type="ECO:0000256" key="14">
    <source>
        <dbReference type="ARBA" id="ARBA00023098"/>
    </source>
</evidence>
<dbReference type="InterPro" id="IPR000374">
    <property type="entry name" value="PC_trans"/>
</dbReference>
<evidence type="ECO:0000256" key="17">
    <source>
        <dbReference type="ARBA" id="ARBA00023264"/>
    </source>
</evidence>
<evidence type="ECO:0000256" key="12">
    <source>
        <dbReference type="ARBA" id="ARBA00022695"/>
    </source>
</evidence>
<protein>
    <recommendedName>
        <fullName evidence="7 18">Phosphatidate cytidylyltransferase</fullName>
        <ecNumber evidence="6 18">2.7.7.41</ecNumber>
    </recommendedName>
</protein>
<keyword evidence="10 18" id="KW-0808">Transferase</keyword>
<keyword evidence="13 19" id="KW-1133">Transmembrane helix</keyword>
<evidence type="ECO:0000256" key="2">
    <source>
        <dbReference type="ARBA" id="ARBA00004651"/>
    </source>
</evidence>
<accession>A0A1M6HVR3</accession>
<evidence type="ECO:0000256" key="15">
    <source>
        <dbReference type="ARBA" id="ARBA00023136"/>
    </source>
</evidence>
<keyword evidence="12 18" id="KW-0548">Nucleotidyltransferase</keyword>
<evidence type="ECO:0000256" key="18">
    <source>
        <dbReference type="RuleBase" id="RU003938"/>
    </source>
</evidence>